<protein>
    <submittedName>
        <fullName evidence="3">Uncharacterized protein</fullName>
    </submittedName>
</protein>
<evidence type="ECO:0000313" key="2">
    <source>
        <dbReference type="Proteomes" id="UP000036681"/>
    </source>
</evidence>
<accession>A0A0M3I5R5</accession>
<sequence>MLLLAFQQASAAPGFRAQENPRDIGVAELPMRRIGFTVRPRLRRGFGRRTKIPLPLPRDIGVAELPMRRIGFTVRPRLRRGFGRRTKIPLPLPVDNERTPAINAVKKSTSPSPRK</sequence>
<keyword evidence="2" id="KW-1185">Reference proteome</keyword>
<reference evidence="3" key="1">
    <citation type="submission" date="2017-02" db="UniProtKB">
        <authorList>
            <consortium name="WormBaseParasite"/>
        </authorList>
    </citation>
    <scope>IDENTIFICATION</scope>
</reference>
<name>A0A0M3I5R5_ASCLU</name>
<dbReference type="WBParaSite" id="ALUE_0001231501-mRNA-1">
    <property type="protein sequence ID" value="ALUE_0001231501-mRNA-1"/>
    <property type="gene ID" value="ALUE_0001231501"/>
</dbReference>
<feature type="compositionally biased region" description="Polar residues" evidence="1">
    <location>
        <begin position="106"/>
        <end position="115"/>
    </location>
</feature>
<feature type="region of interest" description="Disordered" evidence="1">
    <location>
        <begin position="89"/>
        <end position="115"/>
    </location>
</feature>
<dbReference type="AlphaFoldDB" id="A0A0M3I5R5"/>
<organism evidence="2 3">
    <name type="scientific">Ascaris lumbricoides</name>
    <name type="common">Giant roundworm</name>
    <dbReference type="NCBI Taxonomy" id="6252"/>
    <lineage>
        <taxon>Eukaryota</taxon>
        <taxon>Metazoa</taxon>
        <taxon>Ecdysozoa</taxon>
        <taxon>Nematoda</taxon>
        <taxon>Chromadorea</taxon>
        <taxon>Rhabditida</taxon>
        <taxon>Spirurina</taxon>
        <taxon>Ascaridomorpha</taxon>
        <taxon>Ascaridoidea</taxon>
        <taxon>Ascarididae</taxon>
        <taxon>Ascaris</taxon>
    </lineage>
</organism>
<evidence type="ECO:0000313" key="3">
    <source>
        <dbReference type="WBParaSite" id="ALUE_0001231501-mRNA-1"/>
    </source>
</evidence>
<dbReference type="Proteomes" id="UP000036681">
    <property type="component" value="Unplaced"/>
</dbReference>
<proteinExistence type="predicted"/>
<evidence type="ECO:0000256" key="1">
    <source>
        <dbReference type="SAM" id="MobiDB-lite"/>
    </source>
</evidence>